<evidence type="ECO:0008006" key="6">
    <source>
        <dbReference type="Google" id="ProtNLM"/>
    </source>
</evidence>
<protein>
    <recommendedName>
        <fullName evidence="6">LPXTG-motif cell wall anchor domain protein</fullName>
    </recommendedName>
</protein>
<evidence type="ECO:0000313" key="4">
    <source>
        <dbReference type="EMBL" id="EET60260.1"/>
    </source>
</evidence>
<keyword evidence="5" id="KW-1185">Reference proteome</keyword>
<name>C6LGR0_9FIRM</name>
<feature type="transmembrane region" description="Helical" evidence="2">
    <location>
        <begin position="285"/>
        <end position="303"/>
    </location>
</feature>
<dbReference type="STRING" id="168384.SAMN05660368_00924"/>
<proteinExistence type="predicted"/>
<organism evidence="4 5">
    <name type="scientific">Marvinbryantia formatexigens DSM 14469</name>
    <dbReference type="NCBI Taxonomy" id="478749"/>
    <lineage>
        <taxon>Bacteria</taxon>
        <taxon>Bacillati</taxon>
        <taxon>Bacillota</taxon>
        <taxon>Clostridia</taxon>
        <taxon>Lachnospirales</taxon>
        <taxon>Lachnospiraceae</taxon>
        <taxon>Marvinbryantia</taxon>
    </lineage>
</organism>
<keyword evidence="2" id="KW-0472">Membrane</keyword>
<feature type="region of interest" description="Disordered" evidence="1">
    <location>
        <begin position="186"/>
        <end position="278"/>
    </location>
</feature>
<gene>
    <name evidence="4" type="ORF">BRYFOR_07820</name>
</gene>
<keyword evidence="3" id="KW-0732">Signal</keyword>
<comment type="caution">
    <text evidence="4">The sequence shown here is derived from an EMBL/GenBank/DDBJ whole genome shotgun (WGS) entry which is preliminary data.</text>
</comment>
<feature type="signal peptide" evidence="3">
    <location>
        <begin position="1"/>
        <end position="28"/>
    </location>
</feature>
<dbReference type="EMBL" id="ACCL02000012">
    <property type="protein sequence ID" value="EET60260.1"/>
    <property type="molecule type" value="Genomic_DNA"/>
</dbReference>
<evidence type="ECO:0000256" key="1">
    <source>
        <dbReference type="SAM" id="MobiDB-lite"/>
    </source>
</evidence>
<keyword evidence="2" id="KW-1133">Transmembrane helix</keyword>
<evidence type="ECO:0000256" key="2">
    <source>
        <dbReference type="SAM" id="Phobius"/>
    </source>
</evidence>
<feature type="compositionally biased region" description="Acidic residues" evidence="1">
    <location>
        <begin position="214"/>
        <end position="241"/>
    </location>
</feature>
<keyword evidence="2" id="KW-0812">Transmembrane</keyword>
<accession>C6LGR0</accession>
<evidence type="ECO:0000256" key="3">
    <source>
        <dbReference type="SAM" id="SignalP"/>
    </source>
</evidence>
<sequence length="310" mass="32416">MRTMKKLFTGLFCAVMALAGTVSVMTLAEPVPVMAEGLSVDTTVDVDVTVTYTEEALSGSTELGSGETITLQDGTKVTVQAQDSADGDIRAAVVPVTQEDAEAFAYVTETMKEYGGKPYAFYLLFYRDGKEIRPSSPVTVTVTAPDGYREAALYSFAGDSAVQKASDAAGGVWTFAAADSRYFAAVQPKEDETEPEETEPVTKPEETEPATTTESEETEPATTTEPEETEPVTTTETEDGTEPTTKPAAGTDGNKPSSGSGTGQTTGNGTTQSGAAKTGDETQTAVWLLLLAASGGALAGICFKKKRSRA</sequence>
<dbReference type="AlphaFoldDB" id="C6LGR0"/>
<evidence type="ECO:0000313" key="5">
    <source>
        <dbReference type="Proteomes" id="UP000005561"/>
    </source>
</evidence>
<reference evidence="4" key="1">
    <citation type="submission" date="2009-07" db="EMBL/GenBank/DDBJ databases">
        <authorList>
            <person name="Weinstock G."/>
            <person name="Sodergren E."/>
            <person name="Clifton S."/>
            <person name="Fulton L."/>
            <person name="Fulton B."/>
            <person name="Courtney L."/>
            <person name="Fronick C."/>
            <person name="Harrison M."/>
            <person name="Strong C."/>
            <person name="Farmer C."/>
            <person name="Delahaunty K."/>
            <person name="Markovic C."/>
            <person name="Hall O."/>
            <person name="Minx P."/>
            <person name="Tomlinson C."/>
            <person name="Mitreva M."/>
            <person name="Nelson J."/>
            <person name="Hou S."/>
            <person name="Wollam A."/>
            <person name="Pepin K.H."/>
            <person name="Johnson M."/>
            <person name="Bhonagiri V."/>
            <person name="Nash W.E."/>
            <person name="Warren W."/>
            <person name="Chinwalla A."/>
            <person name="Mardis E.R."/>
            <person name="Wilson R.K."/>
        </authorList>
    </citation>
    <scope>NUCLEOTIDE SEQUENCE [LARGE SCALE GENOMIC DNA]</scope>
    <source>
        <strain evidence="4">DSM 14469</strain>
    </source>
</reference>
<feature type="chain" id="PRO_5039307279" description="LPXTG-motif cell wall anchor domain protein" evidence="3">
    <location>
        <begin position="29"/>
        <end position="310"/>
    </location>
</feature>
<dbReference type="Proteomes" id="UP000005561">
    <property type="component" value="Unassembled WGS sequence"/>
</dbReference>